<evidence type="ECO:0000256" key="8">
    <source>
        <dbReference type="ARBA" id="ARBA00022989"/>
    </source>
</evidence>
<evidence type="ECO:0000313" key="13">
    <source>
        <dbReference type="RefSeq" id="XP_059603269.1"/>
    </source>
</evidence>
<comment type="function">
    <text evidence="10">Mannosyltransferase that operates in the biosynthetic pathway of dolichol-linked oligosaccharides, the glycan precursors employed in protein asparagine (N)-glycosylation. The assembly of dolichol-linked oligosaccharides begins on the cytosolic side of the endoplasmic reticulum membrane and finishes in its lumen. The sequential addition of sugars to dolichol pyrophosphate produces dolichol-linked oligosaccharides containing fourteen sugars, including two GlcNAcs, nine mannoses and three glucoses. Once assembled, the oligosaccharide is transferred from the lipid to nascent proteins by oligosaccharyltransferases. In the lumen of the endoplasmic reticulum, adds the eighth mannose residue in an alpha-1,6 linkage onto Man(7)GlcNAc(2)-PP-dolichol to produce Man(8)GlcNAc(2)-PP-dolichol.</text>
</comment>
<dbReference type="PANTHER" id="PTHR22760">
    <property type="entry name" value="GLYCOSYLTRANSFERASE"/>
    <property type="match status" value="1"/>
</dbReference>
<feature type="transmembrane region" description="Helical" evidence="12">
    <location>
        <begin position="372"/>
        <end position="397"/>
    </location>
</feature>
<feature type="transmembrane region" description="Helical" evidence="12">
    <location>
        <begin position="12"/>
        <end position="39"/>
    </location>
</feature>
<evidence type="ECO:0000256" key="11">
    <source>
        <dbReference type="ARBA" id="ARBA00048899"/>
    </source>
</evidence>
<keyword evidence="4 12" id="KW-0328">Glycosyltransferase</keyword>
<gene>
    <name evidence="13" type="ORF">An01g08460</name>
</gene>
<organism evidence="13">
    <name type="scientific">Aspergillus niger</name>
    <dbReference type="NCBI Taxonomy" id="5061"/>
    <lineage>
        <taxon>Eukaryota</taxon>
        <taxon>Fungi</taxon>
        <taxon>Dikarya</taxon>
        <taxon>Ascomycota</taxon>
        <taxon>Pezizomycotina</taxon>
        <taxon>Eurotiomycetes</taxon>
        <taxon>Eurotiomycetidae</taxon>
        <taxon>Eurotiales</taxon>
        <taxon>Aspergillaceae</taxon>
        <taxon>Aspergillus</taxon>
        <taxon>Aspergillus subgen. Circumdati</taxon>
    </lineage>
</organism>
<evidence type="ECO:0000256" key="2">
    <source>
        <dbReference type="ARBA" id="ARBA00004922"/>
    </source>
</evidence>
<feature type="transmembrane region" description="Helical" evidence="12">
    <location>
        <begin position="112"/>
        <end position="134"/>
    </location>
</feature>
<feature type="transmembrane region" description="Helical" evidence="12">
    <location>
        <begin position="293"/>
        <end position="313"/>
    </location>
</feature>
<protein>
    <recommendedName>
        <fullName evidence="12">Mannosyltransferase</fullName>
        <ecNumber evidence="12">2.4.1.-</ecNumber>
    </recommendedName>
</protein>
<dbReference type="InterPro" id="IPR005599">
    <property type="entry name" value="GPI_mannosylTrfase"/>
</dbReference>
<keyword evidence="8 12" id="KW-1133">Transmembrane helix</keyword>
<sequence length="582" mass="64766">MSVSSHSSFSILHGILIYSLVFLLLLAAIPALVLLHLAAAPYTKVEESFHIQAIHDILSSGIPTRNVSEILRTEYDHFTFPGAVPRTFVGAVMLSGLSQPFIWLKANIDRQFLARAILGLFNAASLLAFASGLRRTAGKTTAIWYLLFQTSQFHIFYYASRTLSNMFAFGLTTLALRYTLPEPVSPAVYKKRARLSLYLMTVAGIIFRSELAIFLATNTVFLFATRRISIQREIIPAGILGLLVGLTSAVLVDSFFWQQYPLWPELAAFKFNVISGQASAWGTHPWHFYFTNAVPRLLLNPLTYAVGIPFALFQPSTRDLAANTLIPSLFFLAIYSAQPHKEWRFIIYTIPALTAAASLGASYIWTHRTKSLLYRLLSLAMLASTFASFLLSTFVLLPASSANYPGAHALNTLHAYAENTSASSSPDSISVYLGNLACQTGVTRFLQHPSSSSPLSESIKPSWHYDKTEDETTKSSPTFWSQFDYVLVEPGEETEKVLGSWEVVDTVDGFAGLRIVRPGDEAVGAVEEKVVAYVFGDEGVRLFEKGREFVRDVVTRGWWVEVRMEPKIRILKRGVEVLWSLL</sequence>
<dbReference type="GO" id="GO:0005789">
    <property type="term" value="C:endoplasmic reticulum membrane"/>
    <property type="evidence" value="ECO:0007669"/>
    <property type="project" value="UniProtKB-SubCell"/>
</dbReference>
<feature type="transmembrane region" description="Helical" evidence="12">
    <location>
        <begin position="320"/>
        <end position="337"/>
    </location>
</feature>
<accession>A0AAJ8BU12</accession>
<dbReference type="GeneID" id="4978324"/>
<dbReference type="Pfam" id="PF03901">
    <property type="entry name" value="Glyco_transf_22"/>
    <property type="match status" value="1"/>
</dbReference>
<reference evidence="13" key="2">
    <citation type="submission" date="2025-08" db="UniProtKB">
        <authorList>
            <consortium name="RefSeq"/>
        </authorList>
    </citation>
    <scope>IDENTIFICATION</scope>
</reference>
<evidence type="ECO:0000256" key="4">
    <source>
        <dbReference type="ARBA" id="ARBA00022676"/>
    </source>
</evidence>
<keyword evidence="7 12" id="KW-0256">Endoplasmic reticulum</keyword>
<dbReference type="EC" id="2.4.1.-" evidence="12"/>
<evidence type="ECO:0000256" key="6">
    <source>
        <dbReference type="ARBA" id="ARBA00022692"/>
    </source>
</evidence>
<keyword evidence="5" id="KW-0808">Transferase</keyword>
<reference evidence="13" key="1">
    <citation type="submission" date="2025-02" db="EMBL/GenBank/DDBJ databases">
        <authorList>
            <consortium name="NCBI Genome Project"/>
        </authorList>
    </citation>
    <scope>NUCLEOTIDE SEQUENCE</scope>
</reference>
<comment type="catalytic activity">
    <reaction evidence="11">
        <text>an alpha-D-Man-(1-&gt;2)-alpha-D-Man-(1-&gt;2)-alpha-D-Man-(1-&gt;3)-[alpha-D-Man-(1-&gt;2)-alpha-D-Man-(1-&gt;3)-alpha-D-Man-(1-&gt;6)]-beta-D-Man-(1-&gt;4)-beta-D-GlcNAc-(1-&gt;4)-alpha-D-GlcNAc-diphospho-di-trans,poly-cis-dolichol + a di-trans,poly-cis-dolichyl beta-D-mannosyl phosphate = an alpha-D-Man-(1-&gt;2)-alpha-D-Man-(1-&gt;2)-alpha-D-Man-(1-&gt;3)-[alpha-D-Man-(1-&gt;2)-alpha-D-Man-(1-&gt;3)-[alpha-D-Man-(1-&gt;6)]-alpha-D-Man-(1-&gt;6)]-beta-D-Man-(1-&gt;4)-beta-D-GlcNAc-(1-&gt;4)-alpha-D-GlcNAc-diphospho-di-trans,poly-cis-dolichol + a di-trans,poly-cis-dolichyl phosphate + H(+)</text>
        <dbReference type="Rhea" id="RHEA:29535"/>
        <dbReference type="Rhea" id="RHEA-COMP:19498"/>
        <dbReference type="Rhea" id="RHEA-COMP:19501"/>
        <dbReference type="Rhea" id="RHEA-COMP:19518"/>
        <dbReference type="Rhea" id="RHEA-COMP:19519"/>
        <dbReference type="ChEBI" id="CHEBI:15378"/>
        <dbReference type="ChEBI" id="CHEBI:57683"/>
        <dbReference type="ChEBI" id="CHEBI:58211"/>
        <dbReference type="ChEBI" id="CHEBI:132517"/>
        <dbReference type="ChEBI" id="CHEBI:132519"/>
        <dbReference type="EC" id="2.4.1.260"/>
    </reaction>
    <physiologicalReaction direction="left-to-right" evidence="11">
        <dbReference type="Rhea" id="RHEA:29536"/>
    </physiologicalReaction>
</comment>
<dbReference type="AlphaFoldDB" id="A0AAJ8BU12"/>
<evidence type="ECO:0000256" key="10">
    <source>
        <dbReference type="ARBA" id="ARBA00044721"/>
    </source>
</evidence>
<keyword evidence="6 12" id="KW-0812">Transmembrane</keyword>
<dbReference type="KEGG" id="ang:An01g08460"/>
<dbReference type="PANTHER" id="PTHR22760:SF1">
    <property type="entry name" value="DOL-P-MAN:MAN(7)GLCNAC(2)-PP-DOL ALPHA-1,6-MANNOSYLTRANSFERASE"/>
    <property type="match status" value="1"/>
</dbReference>
<name>A0AAJ8BU12_ASPNG</name>
<feature type="transmembrane region" description="Helical" evidence="12">
    <location>
        <begin position="235"/>
        <end position="257"/>
    </location>
</feature>
<dbReference type="VEuPathDB" id="FungiDB:An01g08460"/>
<comment type="similarity">
    <text evidence="3 12">Belongs to the glycosyltransferase 22 family.</text>
</comment>
<feature type="transmembrane region" description="Helical" evidence="12">
    <location>
        <begin position="343"/>
        <end position="365"/>
    </location>
</feature>
<comment type="subcellular location">
    <subcellularLocation>
        <location evidence="1 12">Endoplasmic reticulum membrane</location>
        <topology evidence="1 12">Multi-pass membrane protein</topology>
    </subcellularLocation>
</comment>
<dbReference type="RefSeq" id="XP_059603269.1">
    <property type="nucleotide sequence ID" value="XM_059749966.1"/>
</dbReference>
<feature type="transmembrane region" description="Helical" evidence="12">
    <location>
        <begin position="155"/>
        <end position="176"/>
    </location>
</feature>
<evidence type="ECO:0000256" key="7">
    <source>
        <dbReference type="ARBA" id="ARBA00022824"/>
    </source>
</evidence>
<evidence type="ECO:0000256" key="3">
    <source>
        <dbReference type="ARBA" id="ARBA00007063"/>
    </source>
</evidence>
<evidence type="ECO:0000256" key="5">
    <source>
        <dbReference type="ARBA" id="ARBA00022679"/>
    </source>
</evidence>
<dbReference type="GO" id="GO:0052917">
    <property type="term" value="F:dol-P-Man:Man(7)GlcNAc(2)-PP-Dol alpha-1,6-mannosyltransferase activity"/>
    <property type="evidence" value="ECO:0007669"/>
    <property type="project" value="UniProtKB-EC"/>
</dbReference>
<proteinExistence type="inferred from homology"/>
<evidence type="ECO:0000256" key="12">
    <source>
        <dbReference type="RuleBase" id="RU363075"/>
    </source>
</evidence>
<feature type="transmembrane region" description="Helical" evidence="12">
    <location>
        <begin position="196"/>
        <end position="223"/>
    </location>
</feature>
<comment type="pathway">
    <text evidence="2">Protein modification; protein glycosylation.</text>
</comment>
<evidence type="ECO:0000256" key="9">
    <source>
        <dbReference type="ARBA" id="ARBA00023136"/>
    </source>
</evidence>
<evidence type="ECO:0000256" key="1">
    <source>
        <dbReference type="ARBA" id="ARBA00004477"/>
    </source>
</evidence>
<keyword evidence="9 12" id="KW-0472">Membrane</keyword>